<keyword evidence="3" id="KW-1185">Reference proteome</keyword>
<gene>
    <name evidence="2" type="ORF">PLEPLA_LOCUS3502</name>
</gene>
<evidence type="ECO:0000313" key="2">
    <source>
        <dbReference type="EMBL" id="CAB1415784.1"/>
    </source>
</evidence>
<organism evidence="2 3">
    <name type="scientific">Pleuronectes platessa</name>
    <name type="common">European plaice</name>
    <dbReference type="NCBI Taxonomy" id="8262"/>
    <lineage>
        <taxon>Eukaryota</taxon>
        <taxon>Metazoa</taxon>
        <taxon>Chordata</taxon>
        <taxon>Craniata</taxon>
        <taxon>Vertebrata</taxon>
        <taxon>Euteleostomi</taxon>
        <taxon>Actinopterygii</taxon>
        <taxon>Neopterygii</taxon>
        <taxon>Teleostei</taxon>
        <taxon>Neoteleostei</taxon>
        <taxon>Acanthomorphata</taxon>
        <taxon>Carangaria</taxon>
        <taxon>Pleuronectiformes</taxon>
        <taxon>Pleuronectoidei</taxon>
        <taxon>Pleuronectidae</taxon>
        <taxon>Pleuronectes</taxon>
    </lineage>
</organism>
<proteinExistence type="predicted"/>
<sequence length="154" mass="17140">MLHEDAHGLCMLGGWEGIIQSRFSLADAEVTLAHDRRCVITRRAFQKLWHTSAAITRGVSTVAIISPGGDVHMPPRERERESERAPINNNTVLRAAFGGSSSELRPQRERGTEDFLPLAPQRVVVLSIHSLFDAIAEVSGSTDTTQRRLEWEDI</sequence>
<dbReference type="AlphaFoldDB" id="A0A9N7TPH2"/>
<dbReference type="Proteomes" id="UP001153269">
    <property type="component" value="Unassembled WGS sequence"/>
</dbReference>
<evidence type="ECO:0000256" key="1">
    <source>
        <dbReference type="SAM" id="MobiDB-lite"/>
    </source>
</evidence>
<comment type="caution">
    <text evidence="2">The sequence shown here is derived from an EMBL/GenBank/DDBJ whole genome shotgun (WGS) entry which is preliminary data.</text>
</comment>
<dbReference type="EMBL" id="CADEAL010000175">
    <property type="protein sequence ID" value="CAB1415784.1"/>
    <property type="molecule type" value="Genomic_DNA"/>
</dbReference>
<protein>
    <submittedName>
        <fullName evidence="2">Uncharacterized protein</fullName>
    </submittedName>
</protein>
<evidence type="ECO:0000313" key="3">
    <source>
        <dbReference type="Proteomes" id="UP001153269"/>
    </source>
</evidence>
<reference evidence="2" key="1">
    <citation type="submission" date="2020-03" db="EMBL/GenBank/DDBJ databases">
        <authorList>
            <person name="Weist P."/>
        </authorList>
    </citation>
    <scope>NUCLEOTIDE SEQUENCE</scope>
</reference>
<accession>A0A9N7TPH2</accession>
<feature type="compositionally biased region" description="Basic and acidic residues" evidence="1">
    <location>
        <begin position="73"/>
        <end position="84"/>
    </location>
</feature>
<name>A0A9N7TPH2_PLEPL</name>
<feature type="region of interest" description="Disordered" evidence="1">
    <location>
        <begin position="68"/>
        <end position="89"/>
    </location>
</feature>